<organism evidence="2 3">
    <name type="scientific">Acorus calamus</name>
    <name type="common">Sweet flag</name>
    <dbReference type="NCBI Taxonomy" id="4465"/>
    <lineage>
        <taxon>Eukaryota</taxon>
        <taxon>Viridiplantae</taxon>
        <taxon>Streptophyta</taxon>
        <taxon>Embryophyta</taxon>
        <taxon>Tracheophyta</taxon>
        <taxon>Spermatophyta</taxon>
        <taxon>Magnoliopsida</taxon>
        <taxon>Liliopsida</taxon>
        <taxon>Acoraceae</taxon>
        <taxon>Acorus</taxon>
    </lineage>
</organism>
<reference evidence="2" key="1">
    <citation type="journal article" date="2023" name="Nat. Commun.">
        <title>Diploid and tetraploid genomes of Acorus and the evolution of monocots.</title>
        <authorList>
            <person name="Ma L."/>
            <person name="Liu K.W."/>
            <person name="Li Z."/>
            <person name="Hsiao Y.Y."/>
            <person name="Qi Y."/>
            <person name="Fu T."/>
            <person name="Tang G.D."/>
            <person name="Zhang D."/>
            <person name="Sun W.H."/>
            <person name="Liu D.K."/>
            <person name="Li Y."/>
            <person name="Chen G.Z."/>
            <person name="Liu X.D."/>
            <person name="Liao X.Y."/>
            <person name="Jiang Y.T."/>
            <person name="Yu X."/>
            <person name="Hao Y."/>
            <person name="Huang J."/>
            <person name="Zhao X.W."/>
            <person name="Ke S."/>
            <person name="Chen Y.Y."/>
            <person name="Wu W.L."/>
            <person name="Hsu J.L."/>
            <person name="Lin Y.F."/>
            <person name="Huang M.D."/>
            <person name="Li C.Y."/>
            <person name="Huang L."/>
            <person name="Wang Z.W."/>
            <person name="Zhao X."/>
            <person name="Zhong W.Y."/>
            <person name="Peng D.H."/>
            <person name="Ahmad S."/>
            <person name="Lan S."/>
            <person name="Zhang J.S."/>
            <person name="Tsai W.C."/>
            <person name="Van de Peer Y."/>
            <person name="Liu Z.J."/>
        </authorList>
    </citation>
    <scope>NUCLEOTIDE SEQUENCE</scope>
    <source>
        <strain evidence="2">CP</strain>
    </source>
</reference>
<evidence type="ECO:0000256" key="1">
    <source>
        <dbReference type="SAM" id="SignalP"/>
    </source>
</evidence>
<dbReference type="EMBL" id="JAUJYO010000022">
    <property type="protein sequence ID" value="KAK1282975.1"/>
    <property type="molecule type" value="Genomic_DNA"/>
</dbReference>
<reference evidence="2" key="2">
    <citation type="submission" date="2023-06" db="EMBL/GenBank/DDBJ databases">
        <authorList>
            <person name="Ma L."/>
            <person name="Liu K.-W."/>
            <person name="Li Z."/>
            <person name="Hsiao Y.-Y."/>
            <person name="Qi Y."/>
            <person name="Fu T."/>
            <person name="Tang G."/>
            <person name="Zhang D."/>
            <person name="Sun W.-H."/>
            <person name="Liu D.-K."/>
            <person name="Li Y."/>
            <person name="Chen G.-Z."/>
            <person name="Liu X.-D."/>
            <person name="Liao X.-Y."/>
            <person name="Jiang Y.-T."/>
            <person name="Yu X."/>
            <person name="Hao Y."/>
            <person name="Huang J."/>
            <person name="Zhao X.-W."/>
            <person name="Ke S."/>
            <person name="Chen Y.-Y."/>
            <person name="Wu W.-L."/>
            <person name="Hsu J.-L."/>
            <person name="Lin Y.-F."/>
            <person name="Huang M.-D."/>
            <person name="Li C.-Y."/>
            <person name="Huang L."/>
            <person name="Wang Z.-W."/>
            <person name="Zhao X."/>
            <person name="Zhong W.-Y."/>
            <person name="Peng D.-H."/>
            <person name="Ahmad S."/>
            <person name="Lan S."/>
            <person name="Zhang J.-S."/>
            <person name="Tsai W.-C."/>
            <person name="Van De Peer Y."/>
            <person name="Liu Z.-J."/>
        </authorList>
    </citation>
    <scope>NUCLEOTIDE SEQUENCE</scope>
    <source>
        <strain evidence="2">CP</strain>
        <tissue evidence="2">Leaves</tissue>
    </source>
</reference>
<comment type="caution">
    <text evidence="2">The sequence shown here is derived from an EMBL/GenBank/DDBJ whole genome shotgun (WGS) entry which is preliminary data.</text>
</comment>
<gene>
    <name evidence="2" type="ORF">QJS10_CPB22g01266</name>
</gene>
<protein>
    <submittedName>
        <fullName evidence="2">Uncharacterized protein</fullName>
    </submittedName>
</protein>
<feature type="chain" id="PRO_5044023992" evidence="1">
    <location>
        <begin position="28"/>
        <end position="95"/>
    </location>
</feature>
<dbReference type="AlphaFoldDB" id="A0AAV9C263"/>
<keyword evidence="1" id="KW-0732">Signal</keyword>
<evidence type="ECO:0000313" key="2">
    <source>
        <dbReference type="EMBL" id="KAK1282975.1"/>
    </source>
</evidence>
<proteinExistence type="predicted"/>
<sequence length="95" mass="10159">MANTRRVAIAMVVMVAVAALVCSPAHGFGCFEDCLGRCSNGKNEEVCKDMCETACTPVGEFEKIGKIGEDLFKRGVEAIPNPLKPHDDGETINNS</sequence>
<feature type="signal peptide" evidence="1">
    <location>
        <begin position="1"/>
        <end position="27"/>
    </location>
</feature>
<evidence type="ECO:0000313" key="3">
    <source>
        <dbReference type="Proteomes" id="UP001180020"/>
    </source>
</evidence>
<name>A0AAV9C263_ACOCL</name>
<accession>A0AAV9C263</accession>
<keyword evidence="3" id="KW-1185">Reference proteome</keyword>
<dbReference type="Proteomes" id="UP001180020">
    <property type="component" value="Unassembled WGS sequence"/>
</dbReference>